<keyword evidence="4 15" id="KW-0418">Kinase</keyword>
<keyword evidence="6" id="KW-0119">Carbohydrate metabolism</keyword>
<evidence type="ECO:0000256" key="7">
    <source>
        <dbReference type="ARBA" id="ARBA00035898"/>
    </source>
</evidence>
<evidence type="ECO:0000256" key="12">
    <source>
        <dbReference type="ARBA" id="ARBA00041377"/>
    </source>
</evidence>
<dbReference type="GO" id="GO:0016301">
    <property type="term" value="F:kinase activity"/>
    <property type="evidence" value="ECO:0007669"/>
    <property type="project" value="UniProtKB-KW"/>
</dbReference>
<reference evidence="15 16" key="1">
    <citation type="journal article" date="2011" name="Int. J. Syst. Evol. Microbiol.">
        <title>Zhongshania antarctica gen. nov., sp. nov. and Zhongshania guokunii sp. nov., gammaproteobacteria respectively isolated from coastal attached (fast) ice and surface seawater of the Antarctic.</title>
        <authorList>
            <person name="Li H.J."/>
            <person name="Zhang X.Y."/>
            <person name="Chen C.X."/>
            <person name="Zhang Y.J."/>
            <person name="Gao Z.M."/>
            <person name="Yu Y."/>
            <person name="Chen X.L."/>
            <person name="Chen B."/>
            <person name="Zhang Y.Z."/>
        </authorList>
    </citation>
    <scope>NUCLEOTIDE SEQUENCE [LARGE SCALE GENOMIC DNA]</scope>
    <source>
        <strain evidence="15 16">15-R06ZXC-3</strain>
    </source>
</reference>
<comment type="catalytic activity">
    <reaction evidence="7">
        <text>3-dehydro-L-erythronate + ATP = 3-dehydro-4-O-phospho-L-erythronate + ADP + H(+)</text>
        <dbReference type="Rhea" id="RHEA:52552"/>
        <dbReference type="ChEBI" id="CHEBI:15378"/>
        <dbReference type="ChEBI" id="CHEBI:30616"/>
        <dbReference type="ChEBI" id="CHEBI:136592"/>
        <dbReference type="ChEBI" id="CHEBI:136670"/>
        <dbReference type="ChEBI" id="CHEBI:456216"/>
        <dbReference type="EC" id="2.7.1.217"/>
    </reaction>
</comment>
<keyword evidence="16" id="KW-1185">Reference proteome</keyword>
<evidence type="ECO:0000256" key="10">
    <source>
        <dbReference type="ARBA" id="ARBA00039095"/>
    </source>
</evidence>
<dbReference type="Gene3D" id="3.40.980.20">
    <property type="entry name" value="Four-carbon acid sugar kinase, nucleotide binding domain"/>
    <property type="match status" value="1"/>
</dbReference>
<comment type="similarity">
    <text evidence="1">Belongs to the four-carbon acid sugar kinase family.</text>
</comment>
<evidence type="ECO:0000256" key="11">
    <source>
        <dbReference type="ARBA" id="ARBA00039461"/>
    </source>
</evidence>
<dbReference type="InterPro" id="IPR037051">
    <property type="entry name" value="4-carb_acid_sugar_kinase_N_sf"/>
</dbReference>
<protein>
    <recommendedName>
        <fullName evidence="11">3-oxo-tetronate kinase</fullName>
        <ecNumber evidence="10">2.7.1.217</ecNumber>
    </recommendedName>
    <alternativeName>
        <fullName evidence="12">3-dehydrotetronate 4-kinase</fullName>
    </alternativeName>
</protein>
<organism evidence="15 16">
    <name type="scientific">Thioclava arctica</name>
    <dbReference type="NCBI Taxonomy" id="3238301"/>
    <lineage>
        <taxon>Bacteria</taxon>
        <taxon>Pseudomonadati</taxon>
        <taxon>Pseudomonadota</taxon>
        <taxon>Alphaproteobacteria</taxon>
        <taxon>Rhodobacterales</taxon>
        <taxon>Paracoccaceae</taxon>
        <taxon>Thioclava</taxon>
    </lineage>
</organism>
<dbReference type="SUPFAM" id="SSF142764">
    <property type="entry name" value="YgbK-like"/>
    <property type="match status" value="1"/>
</dbReference>
<dbReference type="Pfam" id="PF07005">
    <property type="entry name" value="SBD_N"/>
    <property type="match status" value="1"/>
</dbReference>
<evidence type="ECO:0000256" key="8">
    <source>
        <dbReference type="ARBA" id="ARBA00036346"/>
    </source>
</evidence>
<evidence type="ECO:0000256" key="4">
    <source>
        <dbReference type="ARBA" id="ARBA00022777"/>
    </source>
</evidence>
<evidence type="ECO:0000256" key="9">
    <source>
        <dbReference type="ARBA" id="ARBA00037335"/>
    </source>
</evidence>
<evidence type="ECO:0000256" key="1">
    <source>
        <dbReference type="ARBA" id="ARBA00005715"/>
    </source>
</evidence>
<keyword evidence="3" id="KW-0547">Nucleotide-binding</keyword>
<comment type="function">
    <text evidence="9">Catalyzes the ATP-dependent phosphorylation of 3-oxo-tetronate to 3-oxo-tetronate 4-phosphate.</text>
</comment>
<dbReference type="InterPro" id="IPR010737">
    <property type="entry name" value="4-carb_acid_sugar_kinase_N"/>
</dbReference>
<dbReference type="Proteomes" id="UP001557465">
    <property type="component" value="Unassembled WGS sequence"/>
</dbReference>
<dbReference type="RefSeq" id="WP_368391649.1">
    <property type="nucleotide sequence ID" value="NZ_JBFRYC010000004.1"/>
</dbReference>
<dbReference type="InterPro" id="IPR042213">
    <property type="entry name" value="NBD_C_sf"/>
</dbReference>
<evidence type="ECO:0000256" key="5">
    <source>
        <dbReference type="ARBA" id="ARBA00022840"/>
    </source>
</evidence>
<comment type="caution">
    <text evidence="15">The sequence shown here is derived from an EMBL/GenBank/DDBJ whole genome shotgun (WGS) entry which is preliminary data.</text>
</comment>
<dbReference type="InterPro" id="IPR031475">
    <property type="entry name" value="NBD_C"/>
</dbReference>
<feature type="domain" description="Four-carbon acid sugar kinase N-terminal" evidence="13">
    <location>
        <begin position="10"/>
        <end position="234"/>
    </location>
</feature>
<evidence type="ECO:0000256" key="6">
    <source>
        <dbReference type="ARBA" id="ARBA00023277"/>
    </source>
</evidence>
<evidence type="ECO:0000256" key="3">
    <source>
        <dbReference type="ARBA" id="ARBA00022741"/>
    </source>
</evidence>
<gene>
    <name evidence="15" type="primary">otnK</name>
    <name evidence="15" type="ORF">AB4874_08335</name>
</gene>
<keyword evidence="2 15" id="KW-0808">Transferase</keyword>
<dbReference type="EMBL" id="JBFRYC010000004">
    <property type="protein sequence ID" value="MEX1661665.1"/>
    <property type="molecule type" value="Genomic_DNA"/>
</dbReference>
<dbReference type="NCBIfam" id="NF043035">
    <property type="entry name" value="OxoTetrKin"/>
    <property type="match status" value="1"/>
</dbReference>
<dbReference type="InterPro" id="IPR050007">
    <property type="entry name" value="OtnK"/>
</dbReference>
<evidence type="ECO:0000259" key="14">
    <source>
        <dbReference type="Pfam" id="PF17042"/>
    </source>
</evidence>
<dbReference type="Gene3D" id="3.40.50.10840">
    <property type="entry name" value="Putative sugar-binding, N-terminal domain"/>
    <property type="match status" value="1"/>
</dbReference>
<evidence type="ECO:0000256" key="2">
    <source>
        <dbReference type="ARBA" id="ARBA00022679"/>
    </source>
</evidence>
<evidence type="ECO:0000259" key="13">
    <source>
        <dbReference type="Pfam" id="PF07005"/>
    </source>
</evidence>
<feature type="domain" description="Four-carbon acid sugar kinase nucleotide binding" evidence="14">
    <location>
        <begin position="260"/>
        <end position="413"/>
    </location>
</feature>
<evidence type="ECO:0000313" key="15">
    <source>
        <dbReference type="EMBL" id="MEX1661665.1"/>
    </source>
</evidence>
<proteinExistence type="inferred from homology"/>
<evidence type="ECO:0000313" key="16">
    <source>
        <dbReference type="Proteomes" id="UP001557465"/>
    </source>
</evidence>
<dbReference type="EC" id="2.7.1.217" evidence="10"/>
<keyword evidence="5" id="KW-0067">ATP-binding</keyword>
<name>A0ABV3TJA5_9RHOB</name>
<comment type="catalytic activity">
    <reaction evidence="8">
        <text>3-dehydro-D-erythronate + ATP = 3-dehydro-4-O-phospho-D-erythronate + ADP + H(+)</text>
        <dbReference type="Rhea" id="RHEA:52556"/>
        <dbReference type="ChEBI" id="CHEBI:15378"/>
        <dbReference type="ChEBI" id="CHEBI:30616"/>
        <dbReference type="ChEBI" id="CHEBI:57958"/>
        <dbReference type="ChEBI" id="CHEBI:136593"/>
        <dbReference type="ChEBI" id="CHEBI:456216"/>
        <dbReference type="EC" id="2.7.1.217"/>
    </reaction>
</comment>
<sequence length="426" mass="44544">MTGQGDQIEIGAIADDFTGACDLAVMLRRSGMRVALRVGVPEGALRERADAVVVALKTRNIAPDLAVAESCEAARWLRDHLGAKRLFFKYCSTFDSTDAGNIGPVSDALMQEAGAKRAIAAPAFPENGRRVFMGHLFVGDRLLSESSMAQHPLTPMHDPDLVRVLSRQRSAPVGLIDKTCIDLDVDTVRASYQGAEAGTIVICDAVSDGDLDTLAQAVLAEPLVTGGSAIGAALARQIMAGCRAQRDAFTRPDPAQMRALVLSGSGSEMTRAQVSQAIAAGYEAVKVGAAEAGQPEALATQVLDQLAACSNPRQLVYATDRPEQVKAVQAVLGREEAGARLETFFAILAQQAAARGYNAFVVAGGETSGAVVRGLGVQELAIGPEIAPGVPWAQGGGLWLALKSGNFGQADFFETAVSMLEQGEPA</sequence>
<dbReference type="Pfam" id="PF17042">
    <property type="entry name" value="NBD_C"/>
    <property type="match status" value="1"/>
</dbReference>
<accession>A0ABV3TJA5</accession>